<dbReference type="RefSeq" id="XP_033681246.1">
    <property type="nucleotide sequence ID" value="XM_033831126.1"/>
</dbReference>
<evidence type="ECO:0000313" key="2">
    <source>
        <dbReference type="EMBL" id="KAF2246242.1"/>
    </source>
</evidence>
<gene>
    <name evidence="2" type="ORF">BU26DRAFT_532846</name>
</gene>
<protein>
    <submittedName>
        <fullName evidence="2">Glycosyltransferase family 25 protein</fullName>
    </submittedName>
</protein>
<dbReference type="AlphaFoldDB" id="A0A6A6I8G1"/>
<reference evidence="2" key="1">
    <citation type="journal article" date="2020" name="Stud. Mycol.">
        <title>101 Dothideomycetes genomes: a test case for predicting lifestyles and emergence of pathogens.</title>
        <authorList>
            <person name="Haridas S."/>
            <person name="Albert R."/>
            <person name="Binder M."/>
            <person name="Bloem J."/>
            <person name="Labutti K."/>
            <person name="Salamov A."/>
            <person name="Andreopoulos B."/>
            <person name="Baker S."/>
            <person name="Barry K."/>
            <person name="Bills G."/>
            <person name="Bluhm B."/>
            <person name="Cannon C."/>
            <person name="Castanera R."/>
            <person name="Culley D."/>
            <person name="Daum C."/>
            <person name="Ezra D."/>
            <person name="Gonzalez J."/>
            <person name="Henrissat B."/>
            <person name="Kuo A."/>
            <person name="Liang C."/>
            <person name="Lipzen A."/>
            <person name="Lutzoni F."/>
            <person name="Magnuson J."/>
            <person name="Mondo S."/>
            <person name="Nolan M."/>
            <person name="Ohm R."/>
            <person name="Pangilinan J."/>
            <person name="Park H.-J."/>
            <person name="Ramirez L."/>
            <person name="Alfaro M."/>
            <person name="Sun H."/>
            <person name="Tritt A."/>
            <person name="Yoshinaga Y."/>
            <person name="Zwiers L.-H."/>
            <person name="Turgeon B."/>
            <person name="Goodwin S."/>
            <person name="Spatafora J."/>
            <person name="Crous P."/>
            <person name="Grigoriev I."/>
        </authorList>
    </citation>
    <scope>NUCLEOTIDE SEQUENCE</scope>
    <source>
        <strain evidence="2">CBS 122368</strain>
    </source>
</reference>
<organism evidence="2 3">
    <name type="scientific">Trematosphaeria pertusa</name>
    <dbReference type="NCBI Taxonomy" id="390896"/>
    <lineage>
        <taxon>Eukaryota</taxon>
        <taxon>Fungi</taxon>
        <taxon>Dikarya</taxon>
        <taxon>Ascomycota</taxon>
        <taxon>Pezizomycotina</taxon>
        <taxon>Dothideomycetes</taxon>
        <taxon>Pleosporomycetidae</taxon>
        <taxon>Pleosporales</taxon>
        <taxon>Massarineae</taxon>
        <taxon>Trematosphaeriaceae</taxon>
        <taxon>Trematosphaeria</taxon>
    </lineage>
</organism>
<keyword evidence="3" id="KW-1185">Reference proteome</keyword>
<feature type="region of interest" description="Disordered" evidence="1">
    <location>
        <begin position="319"/>
        <end position="345"/>
    </location>
</feature>
<dbReference type="EMBL" id="ML987199">
    <property type="protein sequence ID" value="KAF2246242.1"/>
    <property type="molecule type" value="Genomic_DNA"/>
</dbReference>
<sequence>MDAGRRRLSLLLLAFPTFALLVLFFHPRAFPVGRYSSTSTSSVVVTAANSTLGFGALLAVSHAASPRREGLLWAANLTGLEITIPEQPVWTEGDLESFRAREGSRISKGSALAWLGHLNALRWFLSSDHQTALILEDDVDWDIALRLSQVPLTATGLRSLLSPENTTTTTHPFLFHRPSIPAAHYWSPPANWEILWLGHCGDKTTPRHIFSRPHVAYHDATVLPHSDLDPATSALLDALSVPEEARLVHRSYWPLCTFAYAVTRASAQRILAAYSTEGEGGCQAFDVRMLEACRDHDWLCYTVTPELFHHIAAPSEISHVDKGGGGGADGAVSKPEDRPKKATTNIGCGARQPGFWVDNEDEKLRAWLMGKVLKGECLVDPWME</sequence>
<dbReference type="GeneID" id="54584456"/>
<name>A0A6A6I8G1_9PLEO</name>
<evidence type="ECO:0000313" key="3">
    <source>
        <dbReference type="Proteomes" id="UP000800094"/>
    </source>
</evidence>
<dbReference type="GO" id="GO:0016740">
    <property type="term" value="F:transferase activity"/>
    <property type="evidence" value="ECO:0007669"/>
    <property type="project" value="UniProtKB-KW"/>
</dbReference>
<keyword evidence="2" id="KW-0808">Transferase</keyword>
<accession>A0A6A6I8G1</accession>
<dbReference type="Proteomes" id="UP000800094">
    <property type="component" value="Unassembled WGS sequence"/>
</dbReference>
<proteinExistence type="predicted"/>
<evidence type="ECO:0000256" key="1">
    <source>
        <dbReference type="SAM" id="MobiDB-lite"/>
    </source>
</evidence>
<dbReference type="OrthoDB" id="47375at2759"/>